<dbReference type="InterPro" id="IPR008969">
    <property type="entry name" value="CarboxyPept-like_regulatory"/>
</dbReference>
<evidence type="ECO:0000256" key="4">
    <source>
        <dbReference type="PROSITE-ProRule" id="PRU00339"/>
    </source>
</evidence>
<dbReference type="EMBL" id="FLUM01000001">
    <property type="protein sequence ID" value="SBV93554.1"/>
    <property type="molecule type" value="Genomic_DNA"/>
</dbReference>
<dbReference type="InterPro" id="IPR006664">
    <property type="entry name" value="OMP_bac"/>
</dbReference>
<sequence>MKRYIYYTLGSIILLSYLASCKSVKLEDADKKFAQGEYFVAADMYRKIYRKTPAKKRELRGEVALRMAESYRLINYPMRANAAYANAIRYKVNDSTVTLQYARSLHKAGDYKQAAKYYQEFLQLYPGNQFALNGLEGTRLAPLWKAKPTLHPVKRMDLFNSNRGEFSPMLLPPDYDQVYFSSNRKEATGDTISGITGAKLNDIFMSRKDENGNWMKVEHVESAINTESDEGTPSFTIAGTTMYYTHTPVPDSVGIFFPGIYVSQRTGGSWSAGTKLDISRRDTLSVYAHPTINSTGDVLYFVSDRAGGYGGKDIWKATLVGDLVESVQNLGPDINTAGDEMFPYLRNDSTLYFSSDGHPGMGGLDIFRASYNSVTGRWTPENMQFPVNSQADDFGVTFEGERESGFFSSNRGDGKGFDHIYSFEYPVIKTLVEGYIVDTDDEFVTNSTIRVVGRDGTNKKFPGKNDGTYTLDVAQGIDYVFLASGTNYLNTRMALKTVEMEKDSTYLVDFILTPINKPVVLENIFYDFDKATLRPESKEELDGLIDLLNLNPNVTIELSAHTDRKGSDEYNNRLSQRRAESVVNYLITHGIAKDRLTAVGKGKTQPKNVTKAVVKKYDFLKEGEVLTEQFIQELPPEQQDMADQVNRRTEFRVLSITYNLE</sequence>
<feature type="domain" description="OmpA-like" evidence="6">
    <location>
        <begin position="513"/>
        <end position="657"/>
    </location>
</feature>
<evidence type="ECO:0000256" key="1">
    <source>
        <dbReference type="ARBA" id="ARBA00004442"/>
    </source>
</evidence>
<proteinExistence type="predicted"/>
<dbReference type="PROSITE" id="PS51123">
    <property type="entry name" value="OMPA_2"/>
    <property type="match status" value="1"/>
</dbReference>
<dbReference type="CDD" id="cd07185">
    <property type="entry name" value="OmpA_C-like"/>
    <property type="match status" value="1"/>
</dbReference>
<accession>A0A212J2G3</accession>
<dbReference type="SUPFAM" id="SSF82171">
    <property type="entry name" value="DPP6 N-terminal domain-like"/>
    <property type="match status" value="1"/>
</dbReference>
<feature type="repeat" description="TPR" evidence="4">
    <location>
        <begin position="95"/>
        <end position="128"/>
    </location>
</feature>
<gene>
    <name evidence="7" type="ORF">KL86DYS1_10898</name>
</gene>
<comment type="subcellular location">
    <subcellularLocation>
        <location evidence="1">Cell outer membrane</location>
    </subcellularLocation>
</comment>
<dbReference type="Gene3D" id="2.60.40.1120">
    <property type="entry name" value="Carboxypeptidase-like, regulatory domain"/>
    <property type="match status" value="1"/>
</dbReference>
<dbReference type="SUPFAM" id="SSF48452">
    <property type="entry name" value="TPR-like"/>
    <property type="match status" value="1"/>
</dbReference>
<dbReference type="PANTHER" id="PTHR30329">
    <property type="entry name" value="STATOR ELEMENT OF FLAGELLAR MOTOR COMPLEX"/>
    <property type="match status" value="1"/>
</dbReference>
<dbReference type="Pfam" id="PF00691">
    <property type="entry name" value="OmpA"/>
    <property type="match status" value="1"/>
</dbReference>
<dbReference type="PRINTS" id="PR01021">
    <property type="entry name" value="OMPADOMAIN"/>
</dbReference>
<dbReference type="InterPro" id="IPR011659">
    <property type="entry name" value="WD40"/>
</dbReference>
<keyword evidence="2 5" id="KW-0472">Membrane</keyword>
<dbReference type="InterPro" id="IPR011990">
    <property type="entry name" value="TPR-like_helical_dom_sf"/>
</dbReference>
<evidence type="ECO:0000256" key="3">
    <source>
        <dbReference type="ARBA" id="ARBA00023237"/>
    </source>
</evidence>
<dbReference type="GO" id="GO:0009279">
    <property type="term" value="C:cell outer membrane"/>
    <property type="evidence" value="ECO:0007669"/>
    <property type="project" value="UniProtKB-SubCell"/>
</dbReference>
<dbReference type="Gene3D" id="3.30.1330.60">
    <property type="entry name" value="OmpA-like domain"/>
    <property type="match status" value="1"/>
</dbReference>
<dbReference type="RefSeq" id="WP_296938787.1">
    <property type="nucleotide sequence ID" value="NZ_LT599032.1"/>
</dbReference>
<keyword evidence="3" id="KW-0998">Cell outer membrane</keyword>
<evidence type="ECO:0000259" key="6">
    <source>
        <dbReference type="PROSITE" id="PS51123"/>
    </source>
</evidence>
<dbReference type="InterPro" id="IPR019734">
    <property type="entry name" value="TPR_rpt"/>
</dbReference>
<dbReference type="InterPro" id="IPR036737">
    <property type="entry name" value="OmpA-like_sf"/>
</dbReference>
<keyword evidence="4" id="KW-0802">TPR repeat</keyword>
<dbReference type="InterPro" id="IPR006665">
    <property type="entry name" value="OmpA-like"/>
</dbReference>
<evidence type="ECO:0000313" key="7">
    <source>
        <dbReference type="EMBL" id="SBV93554.1"/>
    </source>
</evidence>
<dbReference type="SUPFAM" id="SSF103088">
    <property type="entry name" value="OmpA-like"/>
    <property type="match status" value="1"/>
</dbReference>
<organism evidence="7">
    <name type="scientific">uncultured Dysgonomonas sp</name>
    <dbReference type="NCBI Taxonomy" id="206096"/>
    <lineage>
        <taxon>Bacteria</taxon>
        <taxon>Pseudomonadati</taxon>
        <taxon>Bacteroidota</taxon>
        <taxon>Bacteroidia</taxon>
        <taxon>Bacteroidales</taxon>
        <taxon>Dysgonomonadaceae</taxon>
        <taxon>Dysgonomonas</taxon>
        <taxon>environmental samples</taxon>
    </lineage>
</organism>
<name>A0A212J2G3_9BACT</name>
<dbReference type="InterPro" id="IPR050330">
    <property type="entry name" value="Bact_OuterMem_StrucFunc"/>
</dbReference>
<dbReference type="AlphaFoldDB" id="A0A212J2G3"/>
<evidence type="ECO:0000256" key="2">
    <source>
        <dbReference type="ARBA" id="ARBA00023136"/>
    </source>
</evidence>
<dbReference type="PROSITE" id="PS50005">
    <property type="entry name" value="TPR"/>
    <property type="match status" value="1"/>
</dbReference>
<dbReference type="Gene3D" id="1.25.40.10">
    <property type="entry name" value="Tetratricopeptide repeat domain"/>
    <property type="match status" value="1"/>
</dbReference>
<dbReference type="SUPFAM" id="SSF49464">
    <property type="entry name" value="Carboxypeptidase regulatory domain-like"/>
    <property type="match status" value="1"/>
</dbReference>
<protein>
    <recommendedName>
        <fullName evidence="6">OmpA-like domain-containing protein</fullName>
    </recommendedName>
</protein>
<dbReference type="Pfam" id="PF07676">
    <property type="entry name" value="PD40"/>
    <property type="match status" value="2"/>
</dbReference>
<evidence type="ECO:0000256" key="5">
    <source>
        <dbReference type="PROSITE-ProRule" id="PRU00473"/>
    </source>
</evidence>
<dbReference type="PANTHER" id="PTHR30329:SF21">
    <property type="entry name" value="LIPOPROTEIN YIAD-RELATED"/>
    <property type="match status" value="1"/>
</dbReference>
<reference evidence="7" key="1">
    <citation type="submission" date="2016-04" db="EMBL/GenBank/DDBJ databases">
        <authorList>
            <person name="Evans L.H."/>
            <person name="Alamgir A."/>
            <person name="Owens N."/>
            <person name="Weber N.D."/>
            <person name="Virtaneva K."/>
            <person name="Barbian K."/>
            <person name="Babar A."/>
            <person name="Rosenke K."/>
        </authorList>
    </citation>
    <scope>NUCLEOTIDE SEQUENCE</scope>
    <source>
        <strain evidence="7">86-1</strain>
    </source>
</reference>